<organism evidence="2 3">
    <name type="scientific">Geofilum rubicundum JCM 15548</name>
    <dbReference type="NCBI Taxonomy" id="1236989"/>
    <lineage>
        <taxon>Bacteria</taxon>
        <taxon>Pseudomonadati</taxon>
        <taxon>Bacteroidota</taxon>
        <taxon>Bacteroidia</taxon>
        <taxon>Marinilabiliales</taxon>
        <taxon>Marinilabiliaceae</taxon>
        <taxon>Geofilum</taxon>
    </lineage>
</organism>
<feature type="domain" description="KilA-N DNA-binding" evidence="1">
    <location>
        <begin position="33"/>
        <end position="117"/>
    </location>
</feature>
<dbReference type="AlphaFoldDB" id="A0A0E9LQS5"/>
<protein>
    <recommendedName>
        <fullName evidence="1">KilA-N DNA-binding domain-containing protein</fullName>
    </recommendedName>
</protein>
<dbReference type="Pfam" id="PF10543">
    <property type="entry name" value="ORF6N"/>
    <property type="match status" value="1"/>
</dbReference>
<comment type="caution">
    <text evidence="2">The sequence shown here is derived from an EMBL/GenBank/DDBJ whole genome shotgun (WGS) entry which is preliminary data.</text>
</comment>
<evidence type="ECO:0000313" key="2">
    <source>
        <dbReference type="EMBL" id="GAO27922.1"/>
    </source>
</evidence>
<dbReference type="EMBL" id="BAZW01000165">
    <property type="protein sequence ID" value="GAO27922.1"/>
    <property type="molecule type" value="Genomic_DNA"/>
</dbReference>
<accession>A0A0E9LQS5</accession>
<dbReference type="STRING" id="1236989.JCM15548_14801"/>
<name>A0A0E9LQS5_9BACT</name>
<evidence type="ECO:0000313" key="3">
    <source>
        <dbReference type="Proteomes" id="UP000032900"/>
    </source>
</evidence>
<gene>
    <name evidence="2" type="ORF">JCM15548_14801</name>
</gene>
<reference evidence="2 3" key="1">
    <citation type="journal article" date="2015" name="Microbes Environ.">
        <title>Distribution and evolution of nitrogen fixation genes in the phylum bacteroidetes.</title>
        <authorList>
            <person name="Inoue J."/>
            <person name="Oshima K."/>
            <person name="Suda W."/>
            <person name="Sakamoto M."/>
            <person name="Iino T."/>
            <person name="Noda S."/>
            <person name="Hongoh Y."/>
            <person name="Hattori M."/>
            <person name="Ohkuma M."/>
        </authorList>
    </citation>
    <scope>NUCLEOTIDE SEQUENCE [LARGE SCALE GENOMIC DNA]</scope>
    <source>
        <strain evidence="2">JCM 15548</strain>
    </source>
</reference>
<dbReference type="Proteomes" id="UP000032900">
    <property type="component" value="Unassembled WGS sequence"/>
</dbReference>
<dbReference type="InterPro" id="IPR018873">
    <property type="entry name" value="KilA-N_DNA-bd_domain"/>
</dbReference>
<sequence length="164" mass="18950">MQPQVLLIVLNPYDEKMSNTENNLATPDEIIMNKIYFVREEKVMIDSDLAELYGVETKRLNEQVKRNVSRFPADFMFELTEAEFKNLKSQFATSSWGGRRTPPYAFTEHGVLMLSSVLNSDKAIKVNIQIMRIFTKFADCLPIILALNLKLKKLKRDSKIKTKT</sequence>
<evidence type="ECO:0000259" key="1">
    <source>
        <dbReference type="Pfam" id="PF10543"/>
    </source>
</evidence>
<keyword evidence="3" id="KW-1185">Reference proteome</keyword>
<proteinExistence type="predicted"/>